<dbReference type="Proteomes" id="UP000271098">
    <property type="component" value="Unassembled WGS sequence"/>
</dbReference>
<name>A0A183DPV2_9BILA</name>
<accession>A0A183DPV2</accession>
<keyword evidence="3" id="KW-1185">Reference proteome</keyword>
<evidence type="ECO:0000256" key="1">
    <source>
        <dbReference type="SAM" id="Phobius"/>
    </source>
</evidence>
<keyword evidence="1" id="KW-0472">Membrane</keyword>
<dbReference type="PANTHER" id="PTHR47049">
    <property type="entry name" value="PIEZO-TYPE MECHANOSENSITIVE ION CHANNEL HOMOLOG"/>
    <property type="match status" value="1"/>
</dbReference>
<reference evidence="4" key="1">
    <citation type="submission" date="2016-06" db="UniProtKB">
        <authorList>
            <consortium name="WormBaseParasite"/>
        </authorList>
    </citation>
    <scope>IDENTIFICATION</scope>
</reference>
<evidence type="ECO:0000313" key="3">
    <source>
        <dbReference type="Proteomes" id="UP000271098"/>
    </source>
</evidence>
<feature type="transmembrane region" description="Helical" evidence="1">
    <location>
        <begin position="102"/>
        <end position="124"/>
    </location>
</feature>
<keyword evidence="1" id="KW-1133">Transmembrane helix</keyword>
<organism evidence="4">
    <name type="scientific">Gongylonema pulchrum</name>
    <dbReference type="NCBI Taxonomy" id="637853"/>
    <lineage>
        <taxon>Eukaryota</taxon>
        <taxon>Metazoa</taxon>
        <taxon>Ecdysozoa</taxon>
        <taxon>Nematoda</taxon>
        <taxon>Chromadorea</taxon>
        <taxon>Rhabditida</taxon>
        <taxon>Spirurina</taxon>
        <taxon>Spiruromorpha</taxon>
        <taxon>Spiruroidea</taxon>
        <taxon>Gongylonematidae</taxon>
        <taxon>Gongylonema</taxon>
    </lineage>
</organism>
<protein>
    <submittedName>
        <fullName evidence="4">PIEZO domain-containing protein</fullName>
    </submittedName>
</protein>
<keyword evidence="1" id="KW-0812">Transmembrane</keyword>
<dbReference type="AlphaFoldDB" id="A0A183DPV2"/>
<dbReference type="PANTHER" id="PTHR47049:SF2">
    <property type="entry name" value="PIEZO-TYPE MECHANOSENSITIVE ION CHANNEL HOMOLOG"/>
    <property type="match status" value="1"/>
</dbReference>
<reference evidence="2 3" key="2">
    <citation type="submission" date="2018-11" db="EMBL/GenBank/DDBJ databases">
        <authorList>
            <consortium name="Pathogen Informatics"/>
        </authorList>
    </citation>
    <scope>NUCLEOTIDE SEQUENCE [LARGE SCALE GENOMIC DNA]</scope>
</reference>
<gene>
    <name evidence="2" type="ORF">GPUH_LOCUS10743</name>
</gene>
<feature type="transmembrane region" description="Helical" evidence="1">
    <location>
        <begin position="66"/>
        <end position="90"/>
    </location>
</feature>
<dbReference type="OrthoDB" id="303066at2759"/>
<dbReference type="WBParaSite" id="GPUH_0001075601-mRNA-1">
    <property type="protein sequence ID" value="GPUH_0001075601-mRNA-1"/>
    <property type="gene ID" value="GPUH_0001075601"/>
</dbReference>
<dbReference type="GO" id="GO:0016020">
    <property type="term" value="C:membrane"/>
    <property type="evidence" value="ECO:0007669"/>
    <property type="project" value="InterPro"/>
</dbReference>
<sequence length="135" mass="15669">MLVALALQAIVIYRQRNKRMLLGISTPPRGIIFPEADPKHWDASLLDMIKFFFNYGFYKFGLELSMTMMVVVAWVRMDLLGTLLLIWLLLFSLSSRVACRRLWPLFLLYLAVLFPLQYALYVGLPPSLCIGMHFH</sequence>
<proteinExistence type="predicted"/>
<dbReference type="EMBL" id="UYRT01078127">
    <property type="protein sequence ID" value="VDN17851.1"/>
    <property type="molecule type" value="Genomic_DNA"/>
</dbReference>
<dbReference type="InterPro" id="IPR027272">
    <property type="entry name" value="Piezo"/>
</dbReference>
<evidence type="ECO:0000313" key="2">
    <source>
        <dbReference type="EMBL" id="VDN17851.1"/>
    </source>
</evidence>
<dbReference type="GO" id="GO:0008381">
    <property type="term" value="F:mechanosensitive monoatomic ion channel activity"/>
    <property type="evidence" value="ECO:0007669"/>
    <property type="project" value="InterPro"/>
</dbReference>
<evidence type="ECO:0000313" key="4">
    <source>
        <dbReference type="WBParaSite" id="GPUH_0001075601-mRNA-1"/>
    </source>
</evidence>